<dbReference type="AlphaFoldDB" id="A0A520MV58"/>
<dbReference type="Gene3D" id="2.30.110.10">
    <property type="entry name" value="Electron Transport, Fmn-binding Protein, Chain A"/>
    <property type="match status" value="1"/>
</dbReference>
<reference evidence="3 4" key="1">
    <citation type="submission" date="2019-02" db="EMBL/GenBank/DDBJ databases">
        <title>Prokaryotic population dynamics and viral predation in marine succession experiment using metagenomics: the confinement effect.</title>
        <authorList>
            <person name="Haro-Moreno J.M."/>
            <person name="Rodriguez-Valera F."/>
            <person name="Lopez-Perez M."/>
        </authorList>
    </citation>
    <scope>NUCLEOTIDE SEQUENCE [LARGE SCALE GENOMIC DNA]</scope>
    <source>
        <strain evidence="3">MED-G165</strain>
    </source>
</reference>
<accession>A0A520MV58</accession>
<proteinExistence type="predicted"/>
<comment type="caution">
    <text evidence="3">The sequence shown here is derived from an EMBL/GenBank/DDBJ whole genome shotgun (WGS) entry which is preliminary data.</text>
</comment>
<dbReference type="InterPro" id="IPR002563">
    <property type="entry name" value="Flavin_Rdtase-like_dom"/>
</dbReference>
<dbReference type="InterPro" id="IPR050268">
    <property type="entry name" value="NADH-dep_flavin_reductase"/>
</dbReference>
<keyword evidence="1" id="KW-0560">Oxidoreductase</keyword>
<gene>
    <name evidence="3" type="ORF">EVA98_00305</name>
</gene>
<evidence type="ECO:0000313" key="4">
    <source>
        <dbReference type="Proteomes" id="UP000316449"/>
    </source>
</evidence>
<protein>
    <submittedName>
        <fullName evidence="3">Flavin reductase</fullName>
    </submittedName>
</protein>
<dbReference type="PANTHER" id="PTHR30466">
    <property type="entry name" value="FLAVIN REDUCTASE"/>
    <property type="match status" value="1"/>
</dbReference>
<name>A0A520MV58_9GAMM</name>
<evidence type="ECO:0000313" key="3">
    <source>
        <dbReference type="EMBL" id="RZO25111.1"/>
    </source>
</evidence>
<evidence type="ECO:0000259" key="2">
    <source>
        <dbReference type="SMART" id="SM00903"/>
    </source>
</evidence>
<dbReference type="EMBL" id="SHBK01000002">
    <property type="protein sequence ID" value="RZO25111.1"/>
    <property type="molecule type" value="Genomic_DNA"/>
</dbReference>
<feature type="domain" description="Flavin reductase like" evidence="2">
    <location>
        <begin position="10"/>
        <end position="154"/>
    </location>
</feature>
<dbReference type="PANTHER" id="PTHR30466:SF1">
    <property type="entry name" value="FMN REDUCTASE (NADH) RUTF"/>
    <property type="match status" value="1"/>
</dbReference>
<dbReference type="GO" id="GO:0042602">
    <property type="term" value="F:riboflavin reductase (NADPH) activity"/>
    <property type="evidence" value="ECO:0007669"/>
    <property type="project" value="TreeGrafter"/>
</dbReference>
<dbReference type="Pfam" id="PF01613">
    <property type="entry name" value="Flavin_Reduct"/>
    <property type="match status" value="1"/>
</dbReference>
<sequence>MPKEQFLIAMRFLASSVSVISAKNSSGSLFAMTASSVTSLTMDPPSILVCVNNGATIHDALTKGENLCINILQKNQQEISNICSSKELESKRFQNDFWDVSDIPFIKDAQANIFCKVDETFAYHTHKIVIGSVTHSQSADTFNTLMYADGGYLD</sequence>
<dbReference type="InterPro" id="IPR012349">
    <property type="entry name" value="Split_barrel_FMN-bd"/>
</dbReference>
<evidence type="ECO:0000256" key="1">
    <source>
        <dbReference type="ARBA" id="ARBA00023002"/>
    </source>
</evidence>
<organism evidence="3 4">
    <name type="scientific">SAR86 cluster bacterium</name>
    <dbReference type="NCBI Taxonomy" id="2030880"/>
    <lineage>
        <taxon>Bacteria</taxon>
        <taxon>Pseudomonadati</taxon>
        <taxon>Pseudomonadota</taxon>
        <taxon>Gammaproteobacteria</taxon>
        <taxon>SAR86 cluster</taxon>
    </lineage>
</organism>
<dbReference type="Proteomes" id="UP000316449">
    <property type="component" value="Unassembled WGS sequence"/>
</dbReference>
<dbReference type="SUPFAM" id="SSF50475">
    <property type="entry name" value="FMN-binding split barrel"/>
    <property type="match status" value="1"/>
</dbReference>
<dbReference type="GO" id="GO:0010181">
    <property type="term" value="F:FMN binding"/>
    <property type="evidence" value="ECO:0007669"/>
    <property type="project" value="InterPro"/>
</dbReference>
<dbReference type="SMART" id="SM00903">
    <property type="entry name" value="Flavin_Reduct"/>
    <property type="match status" value="1"/>
</dbReference>